<dbReference type="EMBL" id="OIVN01002310">
    <property type="protein sequence ID" value="SPD02468.1"/>
    <property type="molecule type" value="Genomic_DNA"/>
</dbReference>
<sequence length="126" mass="13500">MGHGNPRRQPWPWVTSRPADRARQATGSGWGGSSSSRGGHLLQAVAVGWVMGGGESAGEPKPKPRPTAPPPKTQTLPTTTPSTQAQPPRRAPKPKLQNPENPTTTRKYRLKRATLSAPQLGHPQSH</sequence>
<evidence type="ECO:0000256" key="1">
    <source>
        <dbReference type="SAM" id="MobiDB-lite"/>
    </source>
</evidence>
<accession>A0A2N9GSM8</accession>
<organism evidence="2">
    <name type="scientific">Fagus sylvatica</name>
    <name type="common">Beechnut</name>
    <dbReference type="NCBI Taxonomy" id="28930"/>
    <lineage>
        <taxon>Eukaryota</taxon>
        <taxon>Viridiplantae</taxon>
        <taxon>Streptophyta</taxon>
        <taxon>Embryophyta</taxon>
        <taxon>Tracheophyta</taxon>
        <taxon>Spermatophyta</taxon>
        <taxon>Magnoliopsida</taxon>
        <taxon>eudicotyledons</taxon>
        <taxon>Gunneridae</taxon>
        <taxon>Pentapetalae</taxon>
        <taxon>rosids</taxon>
        <taxon>fabids</taxon>
        <taxon>Fagales</taxon>
        <taxon>Fagaceae</taxon>
        <taxon>Fagus</taxon>
    </lineage>
</organism>
<reference evidence="2" key="1">
    <citation type="submission" date="2018-02" db="EMBL/GenBank/DDBJ databases">
        <authorList>
            <person name="Cohen D.B."/>
            <person name="Kent A.D."/>
        </authorList>
    </citation>
    <scope>NUCLEOTIDE SEQUENCE</scope>
</reference>
<gene>
    <name evidence="2" type="ORF">FSB_LOCUS30350</name>
</gene>
<protein>
    <submittedName>
        <fullName evidence="2">Uncharacterized protein</fullName>
    </submittedName>
</protein>
<proteinExistence type="predicted"/>
<feature type="compositionally biased region" description="Low complexity" evidence="1">
    <location>
        <begin position="73"/>
        <end position="88"/>
    </location>
</feature>
<name>A0A2N9GSM8_FAGSY</name>
<feature type="region of interest" description="Disordered" evidence="1">
    <location>
        <begin position="1"/>
        <end position="126"/>
    </location>
</feature>
<evidence type="ECO:0000313" key="2">
    <source>
        <dbReference type="EMBL" id="SPD02468.1"/>
    </source>
</evidence>
<dbReference type="AlphaFoldDB" id="A0A2N9GSM8"/>